<evidence type="ECO:0000313" key="1">
    <source>
        <dbReference type="EMBL" id="MPC51802.1"/>
    </source>
</evidence>
<keyword evidence="2" id="KW-1185">Reference proteome</keyword>
<evidence type="ECO:0000313" key="2">
    <source>
        <dbReference type="Proteomes" id="UP000324222"/>
    </source>
</evidence>
<dbReference type="EMBL" id="VSRR010010424">
    <property type="protein sequence ID" value="MPC51802.1"/>
    <property type="molecule type" value="Genomic_DNA"/>
</dbReference>
<accession>A0A5B7FYV6</accession>
<gene>
    <name evidence="1" type="ORF">E2C01_045656</name>
</gene>
<dbReference type="Proteomes" id="UP000324222">
    <property type="component" value="Unassembled WGS sequence"/>
</dbReference>
<sequence>MPLQISPTGRGKAPEAPPLWEILRRDWRNRTSYRNDIVIEEAQRRRSGNSNTISRRIRGKEKIKNIGRISMTVRNKSRIL</sequence>
<reference evidence="1 2" key="1">
    <citation type="submission" date="2019-05" db="EMBL/GenBank/DDBJ databases">
        <title>Another draft genome of Portunus trituberculatus and its Hox gene families provides insights of decapod evolution.</title>
        <authorList>
            <person name="Jeong J.-H."/>
            <person name="Song I."/>
            <person name="Kim S."/>
            <person name="Choi T."/>
            <person name="Kim D."/>
            <person name="Ryu S."/>
            <person name="Kim W."/>
        </authorList>
    </citation>
    <scope>NUCLEOTIDE SEQUENCE [LARGE SCALE GENOMIC DNA]</scope>
    <source>
        <tissue evidence="1">Muscle</tissue>
    </source>
</reference>
<dbReference type="AlphaFoldDB" id="A0A5B7FYV6"/>
<organism evidence="1 2">
    <name type="scientific">Portunus trituberculatus</name>
    <name type="common">Swimming crab</name>
    <name type="synonym">Neptunus trituberculatus</name>
    <dbReference type="NCBI Taxonomy" id="210409"/>
    <lineage>
        <taxon>Eukaryota</taxon>
        <taxon>Metazoa</taxon>
        <taxon>Ecdysozoa</taxon>
        <taxon>Arthropoda</taxon>
        <taxon>Crustacea</taxon>
        <taxon>Multicrustacea</taxon>
        <taxon>Malacostraca</taxon>
        <taxon>Eumalacostraca</taxon>
        <taxon>Eucarida</taxon>
        <taxon>Decapoda</taxon>
        <taxon>Pleocyemata</taxon>
        <taxon>Brachyura</taxon>
        <taxon>Eubrachyura</taxon>
        <taxon>Portunoidea</taxon>
        <taxon>Portunidae</taxon>
        <taxon>Portuninae</taxon>
        <taxon>Portunus</taxon>
    </lineage>
</organism>
<name>A0A5B7FYV6_PORTR</name>
<proteinExistence type="predicted"/>
<comment type="caution">
    <text evidence="1">The sequence shown here is derived from an EMBL/GenBank/DDBJ whole genome shotgun (WGS) entry which is preliminary data.</text>
</comment>
<protein>
    <submittedName>
        <fullName evidence="1">Uncharacterized protein</fullName>
    </submittedName>
</protein>